<evidence type="ECO:0000256" key="4">
    <source>
        <dbReference type="ARBA" id="ARBA00022801"/>
    </source>
</evidence>
<keyword evidence="4 10" id="KW-0378">Hydrolase</keyword>
<evidence type="ECO:0000256" key="2">
    <source>
        <dbReference type="ARBA" id="ARBA00022723"/>
    </source>
</evidence>
<evidence type="ECO:0000313" key="11">
    <source>
        <dbReference type="EMBL" id="TFE65862.1"/>
    </source>
</evidence>
<dbReference type="GO" id="GO:0003677">
    <property type="term" value="F:DNA binding"/>
    <property type="evidence" value="ECO:0007669"/>
    <property type="project" value="UniProtKB-KW"/>
</dbReference>
<evidence type="ECO:0000256" key="7">
    <source>
        <dbReference type="ARBA" id="ARBA00023125"/>
    </source>
</evidence>
<dbReference type="GO" id="GO:0046872">
    <property type="term" value="F:metal ion binding"/>
    <property type="evidence" value="ECO:0007669"/>
    <property type="project" value="UniProtKB-UniRule"/>
</dbReference>
<dbReference type="GO" id="GO:0043571">
    <property type="term" value="P:maintenance of CRISPR repeat elements"/>
    <property type="evidence" value="ECO:0007669"/>
    <property type="project" value="UniProtKB-UniRule"/>
</dbReference>
<dbReference type="Pfam" id="PF01867">
    <property type="entry name" value="Cas_Cas1"/>
    <property type="match status" value="1"/>
</dbReference>
<comment type="cofactor">
    <cofactor evidence="10">
        <name>Mg(2+)</name>
        <dbReference type="ChEBI" id="CHEBI:18420"/>
    </cofactor>
    <cofactor evidence="10">
        <name>Mn(2+)</name>
        <dbReference type="ChEBI" id="CHEBI:29035"/>
    </cofactor>
</comment>
<feature type="binding site" evidence="10">
    <location>
        <position position="228"/>
    </location>
    <ligand>
        <name>Mn(2+)</name>
        <dbReference type="ChEBI" id="CHEBI:29035"/>
    </ligand>
</feature>
<proteinExistence type="inferred from homology"/>
<dbReference type="GO" id="GO:0004519">
    <property type="term" value="F:endonuclease activity"/>
    <property type="evidence" value="ECO:0007669"/>
    <property type="project" value="UniProtKB-UniRule"/>
</dbReference>
<dbReference type="GO" id="GO:0051607">
    <property type="term" value="P:defense response to virus"/>
    <property type="evidence" value="ECO:0007669"/>
    <property type="project" value="UniProtKB-UniRule"/>
</dbReference>
<dbReference type="RefSeq" id="WP_134440885.1">
    <property type="nucleotide sequence ID" value="NZ_LXQC01000198.1"/>
</dbReference>
<dbReference type="PANTHER" id="PTHR34353">
    <property type="entry name" value="CRISPR-ASSOCIATED ENDONUCLEASE CAS1 1"/>
    <property type="match status" value="1"/>
</dbReference>
<accession>A0A4Y8P6Q8</accession>
<dbReference type="PANTHER" id="PTHR34353:SF2">
    <property type="entry name" value="CRISPR-ASSOCIATED ENDONUCLEASE CAS1 1"/>
    <property type="match status" value="1"/>
</dbReference>
<dbReference type="EC" id="3.1.-.-" evidence="10"/>
<dbReference type="Gene3D" id="3.100.10.20">
    <property type="entry name" value="CRISPR-associated endonuclease Cas1, N-terminal domain"/>
    <property type="match status" value="1"/>
</dbReference>
<evidence type="ECO:0000256" key="5">
    <source>
        <dbReference type="ARBA" id="ARBA00022842"/>
    </source>
</evidence>
<dbReference type="InterPro" id="IPR042211">
    <property type="entry name" value="CRISPR-assoc_Cas1_N"/>
</dbReference>
<keyword evidence="12" id="KW-1185">Reference proteome</keyword>
<gene>
    <name evidence="10" type="primary">cas1</name>
    <name evidence="11" type="ORF">A7Q10_02535</name>
</gene>
<dbReference type="Proteomes" id="UP000297713">
    <property type="component" value="Unassembled WGS sequence"/>
</dbReference>
<name>A0A4Y8P6Q8_9BACT</name>
<dbReference type="InterPro" id="IPR042206">
    <property type="entry name" value="CRISPR-assoc_Cas1_C"/>
</dbReference>
<keyword evidence="6 10" id="KW-0051">Antiviral defense</keyword>
<dbReference type="GO" id="GO:0016787">
    <property type="term" value="F:hydrolase activity"/>
    <property type="evidence" value="ECO:0007669"/>
    <property type="project" value="UniProtKB-KW"/>
</dbReference>
<evidence type="ECO:0000256" key="1">
    <source>
        <dbReference type="ARBA" id="ARBA00022722"/>
    </source>
</evidence>
<keyword evidence="7 10" id="KW-0238">DNA-binding</keyword>
<evidence type="ECO:0000256" key="6">
    <source>
        <dbReference type="ARBA" id="ARBA00023118"/>
    </source>
</evidence>
<dbReference type="HAMAP" id="MF_01470">
    <property type="entry name" value="Cas1"/>
    <property type="match status" value="1"/>
</dbReference>
<dbReference type="EMBL" id="LXQC01000198">
    <property type="protein sequence ID" value="TFE65862.1"/>
    <property type="molecule type" value="Genomic_DNA"/>
</dbReference>
<dbReference type="CDD" id="cd09634">
    <property type="entry name" value="Cas1_I-II-III"/>
    <property type="match status" value="1"/>
</dbReference>
<comment type="function">
    <text evidence="10">CRISPR (clustered regularly interspaced short palindromic repeat), is an adaptive immune system that provides protection against mobile genetic elements (viruses, transposable elements and conjugative plasmids). CRISPR clusters contain spacers, sequences complementary to antecedent mobile elements, and target invading nucleic acids. CRISPR clusters are transcribed and processed into CRISPR RNA (crRNA). Acts as a dsDNA endonuclease. Involved in the integration of spacer DNA into the CRISPR cassette.</text>
</comment>
<sequence>MPSAYLLQNYARVSLYSERLQVVAKSEQTQTEEVIREIPLRELERLVFDQTVSITTPALCELMIRNIPISILGFNGQIIGGFLPPLNSHGLWRQKQYQQSLNPKSVLAYSKELIKSKIYNQRRSLQRLSANRNVDIETDLQWLYQILLNVSSASTIDEVRGYEGASTARYFQCWANFLPSDFPFERRSNRPPLNPVNACISFGATLLYNEMTALIHIHGLDPALGFLHAPENERWSLALDLIEPFRPVIVEALALDLFSHKILNHDHFEKRNGGCYLNDIGRKKFLTQYETRLERQFISEFADCRTTLRAQLEQCVCSFKAALEDPKKFKPFLMN</sequence>
<evidence type="ECO:0000256" key="8">
    <source>
        <dbReference type="ARBA" id="ARBA00023211"/>
    </source>
</evidence>
<keyword evidence="8 10" id="KW-0464">Manganese</keyword>
<keyword evidence="1 10" id="KW-0540">Nuclease</keyword>
<dbReference type="AlphaFoldDB" id="A0A4Y8P6Q8"/>
<keyword evidence="5 10" id="KW-0460">Magnesium</keyword>
<evidence type="ECO:0000256" key="10">
    <source>
        <dbReference type="HAMAP-Rule" id="MF_01470"/>
    </source>
</evidence>
<evidence type="ECO:0000256" key="9">
    <source>
        <dbReference type="ARBA" id="ARBA00038592"/>
    </source>
</evidence>
<comment type="subunit">
    <text evidence="9 10">Homodimer, forms a heterotetramer with a Cas2 homodimer.</text>
</comment>
<dbReference type="InterPro" id="IPR002729">
    <property type="entry name" value="CRISPR-assoc_Cas1"/>
</dbReference>
<feature type="binding site" evidence="10">
    <location>
        <position position="163"/>
    </location>
    <ligand>
        <name>Mn(2+)</name>
        <dbReference type="ChEBI" id="CHEBI:29035"/>
    </ligand>
</feature>
<evidence type="ECO:0000256" key="3">
    <source>
        <dbReference type="ARBA" id="ARBA00022759"/>
    </source>
</evidence>
<feature type="binding site" evidence="10">
    <location>
        <position position="243"/>
    </location>
    <ligand>
        <name>Mn(2+)</name>
        <dbReference type="ChEBI" id="CHEBI:29035"/>
    </ligand>
</feature>
<reference evidence="11 12" key="1">
    <citation type="submission" date="2016-05" db="EMBL/GenBank/DDBJ databases">
        <title>Diversity and Homogeneity among Thermoacidophilic Verrucomicrobia Methanotrophs Linked with Geographical Origin.</title>
        <authorList>
            <person name="Erikstad H.-A."/>
            <person name="Smestad N.B."/>
            <person name="Ceballos R.M."/>
            <person name="Birkeland N.-K."/>
        </authorList>
    </citation>
    <scope>NUCLEOTIDE SEQUENCE [LARGE SCALE GENOMIC DNA]</scope>
    <source>
        <strain evidence="11 12">Phi</strain>
    </source>
</reference>
<organism evidence="11 12">
    <name type="scientific">Methylacidiphilum caldifontis</name>
    <dbReference type="NCBI Taxonomy" id="2795386"/>
    <lineage>
        <taxon>Bacteria</taxon>
        <taxon>Pseudomonadati</taxon>
        <taxon>Verrucomicrobiota</taxon>
        <taxon>Methylacidiphilae</taxon>
        <taxon>Methylacidiphilales</taxon>
        <taxon>Methylacidiphilaceae</taxon>
        <taxon>Methylacidiphilum (ex Ratnadevi et al. 2023)</taxon>
    </lineage>
</organism>
<comment type="caution">
    <text evidence="11">The sequence shown here is derived from an EMBL/GenBank/DDBJ whole genome shotgun (WGS) entry which is preliminary data.</text>
</comment>
<dbReference type="Gene3D" id="1.20.120.920">
    <property type="entry name" value="CRISPR-associated endonuclease Cas1, C-terminal domain"/>
    <property type="match status" value="1"/>
</dbReference>
<protein>
    <recommendedName>
        <fullName evidence="10">CRISPR-associated endonuclease Cas1</fullName>
        <ecNumber evidence="10">3.1.-.-</ecNumber>
    </recommendedName>
</protein>
<keyword evidence="3 10" id="KW-0255">Endonuclease</keyword>
<evidence type="ECO:0000313" key="12">
    <source>
        <dbReference type="Proteomes" id="UP000297713"/>
    </source>
</evidence>
<dbReference type="OrthoDB" id="9803119at2"/>
<dbReference type="InterPro" id="IPR050646">
    <property type="entry name" value="Cas1"/>
</dbReference>
<comment type="similarity">
    <text evidence="10">Belongs to the CRISPR-associated endonuclease Cas1 family.</text>
</comment>
<keyword evidence="2 10" id="KW-0479">Metal-binding</keyword>
<dbReference type="NCBIfam" id="TIGR00287">
    <property type="entry name" value="cas1"/>
    <property type="match status" value="1"/>
</dbReference>